<dbReference type="PROSITE" id="PS51352">
    <property type="entry name" value="THIOREDOXIN_2"/>
    <property type="match status" value="1"/>
</dbReference>
<dbReference type="InterPro" id="IPR036249">
    <property type="entry name" value="Thioredoxin-like_sf"/>
</dbReference>
<evidence type="ECO:0000313" key="6">
    <source>
        <dbReference type="EMBL" id="MBB3168226.1"/>
    </source>
</evidence>
<dbReference type="PANTHER" id="PTHR45663">
    <property type="entry name" value="GEO12009P1"/>
    <property type="match status" value="1"/>
</dbReference>
<dbReference type="Pfam" id="PF14561">
    <property type="entry name" value="TPR_20"/>
    <property type="match status" value="1"/>
</dbReference>
<dbReference type="InterPro" id="IPR013766">
    <property type="entry name" value="Thioredoxin_domain"/>
</dbReference>
<evidence type="ECO:0000256" key="4">
    <source>
        <dbReference type="ARBA" id="ARBA00023284"/>
    </source>
</evidence>
<keyword evidence="7" id="KW-1185">Reference proteome</keyword>
<dbReference type="InterPro" id="IPR011990">
    <property type="entry name" value="TPR-like_helical_dom_sf"/>
</dbReference>
<dbReference type="GO" id="GO:0015035">
    <property type="term" value="F:protein-disulfide reductase activity"/>
    <property type="evidence" value="ECO:0007669"/>
    <property type="project" value="TreeGrafter"/>
</dbReference>
<evidence type="ECO:0000259" key="5">
    <source>
        <dbReference type="PROSITE" id="PS51352"/>
    </source>
</evidence>
<gene>
    <name evidence="6" type="ORF">FHS30_001410</name>
</gene>
<comment type="caution">
    <text evidence="6">The sequence shown here is derived from an EMBL/GenBank/DDBJ whole genome shotgun (WGS) entry which is preliminary data.</text>
</comment>
<dbReference type="Pfam" id="PF14559">
    <property type="entry name" value="TPR_19"/>
    <property type="match status" value="1"/>
</dbReference>
<keyword evidence="2" id="KW-0249">Electron transport</keyword>
<keyword evidence="1" id="KW-0813">Transport</keyword>
<organism evidence="6 7">
    <name type="scientific">Simiduia aestuariiviva</name>
    <dbReference type="NCBI Taxonomy" id="1510459"/>
    <lineage>
        <taxon>Bacteria</taxon>
        <taxon>Pseudomonadati</taxon>
        <taxon>Pseudomonadota</taxon>
        <taxon>Gammaproteobacteria</taxon>
        <taxon>Cellvibrionales</taxon>
        <taxon>Cellvibrionaceae</taxon>
        <taxon>Simiduia</taxon>
    </lineage>
</organism>
<sequence>MNMLNKQEAIVEVTMQNAQQVLIEASMERPVLVYFWADWCEPCKVLMPLLEKLAEEFGGRFLLAKANADELGAIAGQLGVRSLPTLILMDKGQPVDGLVGAQSEQAVRDLLNKYLPAQWLEDFQRAQALLASGDSAQCQEAQLLLRSALDAGGDYRVSTLLAETLVDSGRLDEAEALLNTVALQDRQSDWQQASAKLTLKREAGKAPEVVALEAAYAEQPENIELAQQLAVALAENDHREEALMLLMALLRKDLNAGDGAVKKTFQDILAALGKGDPLAVRYQRQLYTLLY</sequence>
<dbReference type="PRINTS" id="PR00421">
    <property type="entry name" value="THIOREDOXIN"/>
</dbReference>
<evidence type="ECO:0000256" key="3">
    <source>
        <dbReference type="ARBA" id="ARBA00023157"/>
    </source>
</evidence>
<name>A0A839UQU8_9GAMM</name>
<dbReference type="AlphaFoldDB" id="A0A839UQU8"/>
<accession>A0A839UQU8</accession>
<dbReference type="PROSITE" id="PS00194">
    <property type="entry name" value="THIOREDOXIN_1"/>
    <property type="match status" value="1"/>
</dbReference>
<dbReference type="SUPFAM" id="SSF52833">
    <property type="entry name" value="Thioredoxin-like"/>
    <property type="match status" value="1"/>
</dbReference>
<dbReference type="GO" id="GO:0005737">
    <property type="term" value="C:cytoplasm"/>
    <property type="evidence" value="ECO:0007669"/>
    <property type="project" value="TreeGrafter"/>
</dbReference>
<dbReference type="InterPro" id="IPR017937">
    <property type="entry name" value="Thioredoxin_CS"/>
</dbReference>
<evidence type="ECO:0000313" key="7">
    <source>
        <dbReference type="Proteomes" id="UP000559987"/>
    </source>
</evidence>
<dbReference type="Gene3D" id="3.40.30.10">
    <property type="entry name" value="Glutaredoxin"/>
    <property type="match status" value="1"/>
</dbReference>
<protein>
    <submittedName>
        <fullName evidence="6">Putative thioredoxin</fullName>
    </submittedName>
</protein>
<evidence type="ECO:0000256" key="1">
    <source>
        <dbReference type="ARBA" id="ARBA00022448"/>
    </source>
</evidence>
<dbReference type="EMBL" id="JACHXZ010000002">
    <property type="protein sequence ID" value="MBB3168226.1"/>
    <property type="molecule type" value="Genomic_DNA"/>
</dbReference>
<evidence type="ECO:0000256" key="2">
    <source>
        <dbReference type="ARBA" id="ARBA00022982"/>
    </source>
</evidence>
<proteinExistence type="predicted"/>
<keyword evidence="4" id="KW-0676">Redox-active center</keyword>
<dbReference type="Pfam" id="PF00085">
    <property type="entry name" value="Thioredoxin"/>
    <property type="match status" value="1"/>
</dbReference>
<dbReference type="Proteomes" id="UP000559987">
    <property type="component" value="Unassembled WGS sequence"/>
</dbReference>
<keyword evidence="3" id="KW-1015">Disulfide bond</keyword>
<dbReference type="Gene3D" id="1.25.40.10">
    <property type="entry name" value="Tetratricopeptide repeat domain"/>
    <property type="match status" value="2"/>
</dbReference>
<feature type="domain" description="Thioredoxin" evidence="5">
    <location>
        <begin position="2"/>
        <end position="116"/>
    </location>
</feature>
<dbReference type="GO" id="GO:0006950">
    <property type="term" value="P:response to stress"/>
    <property type="evidence" value="ECO:0007669"/>
    <property type="project" value="UniProtKB-ARBA"/>
</dbReference>
<dbReference type="PANTHER" id="PTHR45663:SF11">
    <property type="entry name" value="GEO12009P1"/>
    <property type="match status" value="1"/>
</dbReference>
<dbReference type="CDD" id="cd02956">
    <property type="entry name" value="ybbN"/>
    <property type="match status" value="1"/>
</dbReference>
<reference evidence="6 7" key="1">
    <citation type="submission" date="2020-08" db="EMBL/GenBank/DDBJ databases">
        <title>Genomic Encyclopedia of Type Strains, Phase III (KMG-III): the genomes of soil and plant-associated and newly described type strains.</title>
        <authorList>
            <person name="Whitman W."/>
        </authorList>
    </citation>
    <scope>NUCLEOTIDE SEQUENCE [LARGE SCALE GENOMIC DNA]</scope>
    <source>
        <strain evidence="6 7">CECT 8571</strain>
    </source>
</reference>